<dbReference type="EMBL" id="JACXJA010000051">
    <property type="protein sequence ID" value="MBD2866059.1"/>
    <property type="molecule type" value="Genomic_DNA"/>
</dbReference>
<feature type="signal peptide" evidence="1">
    <location>
        <begin position="1"/>
        <end position="29"/>
    </location>
</feature>
<keyword evidence="1" id="KW-0732">Signal</keyword>
<reference evidence="2" key="1">
    <citation type="submission" date="2020-09" db="EMBL/GenBank/DDBJ databases">
        <title>A novel bacterium of genus Paenibacillus, isolated from South China Sea.</title>
        <authorList>
            <person name="Huang H."/>
            <person name="Mo K."/>
            <person name="Hu Y."/>
        </authorList>
    </citation>
    <scope>NUCLEOTIDE SEQUENCE</scope>
    <source>
        <strain evidence="2">IB182363</strain>
    </source>
</reference>
<protein>
    <recommendedName>
        <fullName evidence="4">DUF4139 domain-containing protein</fullName>
    </recommendedName>
</protein>
<comment type="caution">
    <text evidence="2">The sequence shown here is derived from an EMBL/GenBank/DDBJ whole genome shotgun (WGS) entry which is preliminary data.</text>
</comment>
<sequence length="575" mass="63812">MKPTWKKSLTAAMLSASLVLTASPALIMAADGTVASQSVRGQYQLTSVIRADVKSIINERVADNTRIGAVVRLYNEGTRVTRVPDYEMRVKTADGIEYTLKPSVTNAKAIQPKEKVELSYMLVLDYESAAGITDLSWIEVDEYVYPKLETAVLTVPVAEAVWSGNDSAITGQDALKRWGEPFKLQVLSETLQFTPVTLISEKTPQGPVTVVTLIAENTGSRTETVPEFRLDGKSDSRAYPGRRVQTNVELKPGEKKYIHYGILTENNVTLTSLNVLTPETYVQIGPDNQPSVESYAVGRINVQLPQKDTVDVSMLPAYELRDRIQFDPMSKLIDKETEISLVDLSMNESESSGYNTVIAKFMVKNTGERPVPLPAFQTELTNADGFRYSGTRQTTTVEQLAPKLAYVVNYSFAVPSSEKGDDLLMKITDNQTVAPYNIPIGGFKTAVSIDQPDDDILSFYPYEVKMNYWSISSMFSAAGYMYKMKMDIDINTVDDIVSDTNASNMTIELHDTRGRLIASQTLPFAGMNKLVSGAQHITFDNLRTDQLEWPLTIKIYESVQTPNGVAKRLVKTMKQ</sequence>
<dbReference type="Proteomes" id="UP000639396">
    <property type="component" value="Unassembled WGS sequence"/>
</dbReference>
<accession>A0A927H413</accession>
<name>A0A927H413_9BACL</name>
<dbReference type="AlphaFoldDB" id="A0A927H413"/>
<evidence type="ECO:0000313" key="3">
    <source>
        <dbReference type="Proteomes" id="UP000639396"/>
    </source>
</evidence>
<proteinExistence type="predicted"/>
<feature type="chain" id="PRO_5037542657" description="DUF4139 domain-containing protein" evidence="1">
    <location>
        <begin position="30"/>
        <end position="575"/>
    </location>
</feature>
<evidence type="ECO:0000256" key="1">
    <source>
        <dbReference type="SAM" id="SignalP"/>
    </source>
</evidence>
<evidence type="ECO:0000313" key="2">
    <source>
        <dbReference type="EMBL" id="MBD2866059.1"/>
    </source>
</evidence>
<keyword evidence="3" id="KW-1185">Reference proteome</keyword>
<dbReference type="RefSeq" id="WP_190931677.1">
    <property type="nucleotide sequence ID" value="NZ_JACXJA010000051.1"/>
</dbReference>
<evidence type="ECO:0008006" key="4">
    <source>
        <dbReference type="Google" id="ProtNLM"/>
    </source>
</evidence>
<organism evidence="2 3">
    <name type="scientific">Paenibacillus oceani</name>
    <dbReference type="NCBI Taxonomy" id="2772510"/>
    <lineage>
        <taxon>Bacteria</taxon>
        <taxon>Bacillati</taxon>
        <taxon>Bacillota</taxon>
        <taxon>Bacilli</taxon>
        <taxon>Bacillales</taxon>
        <taxon>Paenibacillaceae</taxon>
        <taxon>Paenibacillus</taxon>
    </lineage>
</organism>
<gene>
    <name evidence="2" type="ORF">IDH45_29145</name>
</gene>